<sequence>MQEPKKVAWQILSLYLISIGSVLAVLFGIWYAKLKDDLTREYEFKLRQDYRFITIQMEKFRFDPISVSAPTIAQLSNIKFAIFDRTKVYFSNLDFPAQTLLFKLDNVNIYDNKLIYIADARLNNALLGNFQKIDTLDVLGDVNRLRVLVQGDDVSQELAFIRFKVAFVMIFSLICVGIVGYFILKFALKPLEMKINFLNNFIKDTTHEINTPISAILMSIESLEKKQDFTHLKPLKRIKIAALTLSHIYSDLTFLNFYQAYSSNKEWIFLKPLIIERIEYFKIFLEQKNITLKLDLQDEGKILINKEQFFKMFDNLLGNAIKYNIKNGHIEINLYKEKLMIKDSGCGISEANLSKIFDRYMRFNNDQGGFGIGLSLVKKICDEHRINIEVQSKLKEGTCFILTWKN</sequence>
<evidence type="ECO:0000259" key="12">
    <source>
        <dbReference type="PROSITE" id="PS50109"/>
    </source>
</evidence>
<dbReference type="CDD" id="cd00082">
    <property type="entry name" value="HisKA"/>
    <property type="match status" value="1"/>
</dbReference>
<evidence type="ECO:0000256" key="7">
    <source>
        <dbReference type="ARBA" id="ARBA00022692"/>
    </source>
</evidence>
<evidence type="ECO:0000256" key="5">
    <source>
        <dbReference type="ARBA" id="ARBA00022553"/>
    </source>
</evidence>
<evidence type="ECO:0000256" key="6">
    <source>
        <dbReference type="ARBA" id="ARBA00022679"/>
    </source>
</evidence>
<dbReference type="RefSeq" id="WP_039665806.1">
    <property type="nucleotide sequence ID" value="NZ_CP037746.1"/>
</dbReference>
<evidence type="ECO:0000256" key="3">
    <source>
        <dbReference type="ARBA" id="ARBA00012438"/>
    </source>
</evidence>
<dbReference type="Gene3D" id="1.10.287.130">
    <property type="match status" value="1"/>
</dbReference>
<evidence type="ECO:0000256" key="8">
    <source>
        <dbReference type="ARBA" id="ARBA00022777"/>
    </source>
</evidence>
<organism evidence="13 15">
    <name type="scientific">Campylobacter volucris</name>
    <dbReference type="NCBI Taxonomy" id="1031542"/>
    <lineage>
        <taxon>Bacteria</taxon>
        <taxon>Pseudomonadati</taxon>
        <taxon>Campylobacterota</taxon>
        <taxon>Epsilonproteobacteria</taxon>
        <taxon>Campylobacterales</taxon>
        <taxon>Campylobacteraceae</taxon>
        <taxon>Campylobacter</taxon>
    </lineage>
</organism>
<feature type="domain" description="Histidine kinase" evidence="12">
    <location>
        <begin position="204"/>
        <end position="406"/>
    </location>
</feature>
<dbReference type="EC" id="2.7.13.3" evidence="3"/>
<feature type="transmembrane region" description="Helical" evidence="11">
    <location>
        <begin position="12"/>
        <end position="32"/>
    </location>
</feature>
<evidence type="ECO:0000256" key="9">
    <source>
        <dbReference type="ARBA" id="ARBA00022989"/>
    </source>
</evidence>
<dbReference type="Gene3D" id="3.30.565.10">
    <property type="entry name" value="Histidine kinase-like ATPase, C-terminal domain"/>
    <property type="match status" value="1"/>
</dbReference>
<dbReference type="InterPro" id="IPR004358">
    <property type="entry name" value="Sig_transdc_His_kin-like_C"/>
</dbReference>
<reference evidence="13 15" key="1">
    <citation type="submission" date="2019-02" db="EMBL/GenBank/DDBJ databases">
        <title>Use of ANI for Rapid Identification of Enteric Bacteria.</title>
        <authorList>
            <person name="Pruckler J."/>
            <person name="Lane C."/>
            <person name="Aubert R."/>
        </authorList>
    </citation>
    <scope>NUCLEOTIDE SEQUENCE [LARGE SCALE GENOMIC DNA]</scope>
    <source>
        <strain evidence="13 15">2014D-0083</strain>
    </source>
</reference>
<feature type="transmembrane region" description="Helical" evidence="11">
    <location>
        <begin position="165"/>
        <end position="184"/>
    </location>
</feature>
<dbReference type="EMBL" id="VRMB01000009">
    <property type="protein sequence ID" value="TXK70297.1"/>
    <property type="molecule type" value="Genomic_DNA"/>
</dbReference>
<name>A0AAE5YGC0_9BACT</name>
<accession>A0AAE5YGC0</accession>
<evidence type="ECO:0000313" key="14">
    <source>
        <dbReference type="EMBL" id="TXK70297.1"/>
    </source>
</evidence>
<dbReference type="SUPFAM" id="SSF55874">
    <property type="entry name" value="ATPase domain of HSP90 chaperone/DNA topoisomerase II/histidine kinase"/>
    <property type="match status" value="1"/>
</dbReference>
<dbReference type="InterPro" id="IPR036890">
    <property type="entry name" value="HATPase_C_sf"/>
</dbReference>
<dbReference type="EMBL" id="CP037746">
    <property type="protein sequence ID" value="QBL13261.1"/>
    <property type="molecule type" value="Genomic_DNA"/>
</dbReference>
<comment type="subcellular location">
    <subcellularLocation>
        <location evidence="2">Cell membrane</location>
        <topology evidence="2">Multi-pass membrane protein</topology>
    </subcellularLocation>
</comment>
<dbReference type="Pfam" id="PF00512">
    <property type="entry name" value="HisKA"/>
    <property type="match status" value="1"/>
</dbReference>
<dbReference type="SMART" id="SM00387">
    <property type="entry name" value="HATPase_c"/>
    <property type="match status" value="1"/>
</dbReference>
<evidence type="ECO:0000256" key="4">
    <source>
        <dbReference type="ARBA" id="ARBA00022475"/>
    </source>
</evidence>
<dbReference type="InterPro" id="IPR005467">
    <property type="entry name" value="His_kinase_dom"/>
</dbReference>
<protein>
    <recommendedName>
        <fullName evidence="3">histidine kinase</fullName>
        <ecNumber evidence="3">2.7.13.3</ecNumber>
    </recommendedName>
</protein>
<dbReference type="GO" id="GO:0005886">
    <property type="term" value="C:plasma membrane"/>
    <property type="evidence" value="ECO:0007669"/>
    <property type="project" value="UniProtKB-SubCell"/>
</dbReference>
<dbReference type="PROSITE" id="PS50109">
    <property type="entry name" value="HIS_KIN"/>
    <property type="match status" value="1"/>
</dbReference>
<keyword evidence="4" id="KW-1003">Cell membrane</keyword>
<evidence type="ECO:0000256" key="1">
    <source>
        <dbReference type="ARBA" id="ARBA00000085"/>
    </source>
</evidence>
<dbReference type="InterPro" id="IPR050351">
    <property type="entry name" value="BphY/WalK/GraS-like"/>
</dbReference>
<evidence type="ECO:0000256" key="10">
    <source>
        <dbReference type="ARBA" id="ARBA00023136"/>
    </source>
</evidence>
<keyword evidence="6" id="KW-0808">Transferase</keyword>
<dbReference type="InterPro" id="IPR003594">
    <property type="entry name" value="HATPase_dom"/>
</dbReference>
<keyword evidence="7 11" id="KW-0812">Transmembrane</keyword>
<evidence type="ECO:0000256" key="2">
    <source>
        <dbReference type="ARBA" id="ARBA00004651"/>
    </source>
</evidence>
<dbReference type="InterPro" id="IPR036097">
    <property type="entry name" value="HisK_dim/P_sf"/>
</dbReference>
<dbReference type="InterPro" id="IPR003661">
    <property type="entry name" value="HisK_dim/P_dom"/>
</dbReference>
<dbReference type="GO" id="GO:0000155">
    <property type="term" value="F:phosphorelay sensor kinase activity"/>
    <property type="evidence" value="ECO:0007669"/>
    <property type="project" value="InterPro"/>
</dbReference>
<dbReference type="GO" id="GO:0004721">
    <property type="term" value="F:phosphoprotein phosphatase activity"/>
    <property type="evidence" value="ECO:0007669"/>
    <property type="project" value="TreeGrafter"/>
</dbReference>
<dbReference type="GO" id="GO:0016036">
    <property type="term" value="P:cellular response to phosphate starvation"/>
    <property type="evidence" value="ECO:0007669"/>
    <property type="project" value="TreeGrafter"/>
</dbReference>
<keyword evidence="10 11" id="KW-0472">Membrane</keyword>
<keyword evidence="16" id="KW-1185">Reference proteome</keyword>
<dbReference type="GeneID" id="66287790"/>
<dbReference type="SUPFAM" id="SSF47384">
    <property type="entry name" value="Homodimeric domain of signal transducing histidine kinase"/>
    <property type="match status" value="1"/>
</dbReference>
<evidence type="ECO:0000313" key="16">
    <source>
        <dbReference type="Proteomes" id="UP000321325"/>
    </source>
</evidence>
<dbReference type="PANTHER" id="PTHR45453">
    <property type="entry name" value="PHOSPHATE REGULON SENSOR PROTEIN PHOR"/>
    <property type="match status" value="1"/>
</dbReference>
<reference evidence="14 16" key="2">
    <citation type="submission" date="2019-08" db="EMBL/GenBank/DDBJ databases">
        <title>Rapid identification of Enteric Bacteria from Whole Genome Sequences (WGS) using Average Nucleotide Identity (ANI).</title>
        <authorList>
            <person name="Lane C."/>
        </authorList>
    </citation>
    <scope>NUCLEOTIDE SEQUENCE [LARGE SCALE GENOMIC DNA]</scope>
    <source>
        <strain evidence="14 16">2010D-8464</strain>
    </source>
</reference>
<gene>
    <name evidence="13" type="ORF">A9460_02540</name>
    <name evidence="14" type="ORF">FVD15_02225</name>
</gene>
<dbReference type="PANTHER" id="PTHR45453:SF2">
    <property type="entry name" value="HISTIDINE KINASE"/>
    <property type="match status" value="1"/>
</dbReference>
<keyword evidence="9 11" id="KW-1133">Transmembrane helix</keyword>
<evidence type="ECO:0000313" key="15">
    <source>
        <dbReference type="Proteomes" id="UP000293421"/>
    </source>
</evidence>
<dbReference type="SMART" id="SM00388">
    <property type="entry name" value="HisKA"/>
    <property type="match status" value="1"/>
</dbReference>
<keyword evidence="5" id="KW-0597">Phosphoprotein</keyword>
<dbReference type="Proteomes" id="UP000321325">
    <property type="component" value="Unassembled WGS sequence"/>
</dbReference>
<comment type="catalytic activity">
    <reaction evidence="1">
        <text>ATP + protein L-histidine = ADP + protein N-phospho-L-histidine.</text>
        <dbReference type="EC" id="2.7.13.3"/>
    </reaction>
</comment>
<evidence type="ECO:0000256" key="11">
    <source>
        <dbReference type="SAM" id="Phobius"/>
    </source>
</evidence>
<dbReference type="Pfam" id="PF02518">
    <property type="entry name" value="HATPase_c"/>
    <property type="match status" value="1"/>
</dbReference>
<evidence type="ECO:0000313" key="13">
    <source>
        <dbReference type="EMBL" id="QBL13261.1"/>
    </source>
</evidence>
<dbReference type="AlphaFoldDB" id="A0AAE5YGC0"/>
<keyword evidence="8 13" id="KW-0418">Kinase</keyword>
<dbReference type="PRINTS" id="PR00344">
    <property type="entry name" value="BCTRLSENSOR"/>
</dbReference>
<dbReference type="Proteomes" id="UP000293421">
    <property type="component" value="Chromosome"/>
</dbReference>
<proteinExistence type="predicted"/>